<dbReference type="EMBL" id="KJ489399">
    <property type="protein sequence ID" value="AHZ10107.1"/>
    <property type="molecule type" value="Genomic_DNA"/>
</dbReference>
<evidence type="ECO:0000313" key="2">
    <source>
        <dbReference type="Proteomes" id="UP000026900"/>
    </source>
</evidence>
<name>A0A024B133_9CAUD</name>
<keyword evidence="2" id="KW-1185">Reference proteome</keyword>
<protein>
    <submittedName>
        <fullName evidence="1">Uncharacterized protein</fullName>
    </submittedName>
</protein>
<dbReference type="GeneID" id="19526089"/>
<dbReference type="RefSeq" id="YP_009036538.1">
    <property type="nucleotide sequence ID" value="NC_024213.1"/>
</dbReference>
<dbReference type="KEGG" id="vg:19526089"/>
<dbReference type="Proteomes" id="UP000026900">
    <property type="component" value="Segment"/>
</dbReference>
<organism evidence="1 2">
    <name type="scientific">Bacillus phage Hakuna</name>
    <dbReference type="NCBI Taxonomy" id="1486659"/>
    <lineage>
        <taxon>Viruses</taxon>
        <taxon>Duplodnaviria</taxon>
        <taxon>Heunggongvirae</taxon>
        <taxon>Uroviricota</taxon>
        <taxon>Caudoviricetes</taxon>
        <taxon>Herelleviridae</taxon>
        <taxon>Bastillevirinae</taxon>
        <taxon>Wphvirus</taxon>
        <taxon>Wphvirus hakuna</taxon>
    </lineage>
</organism>
<evidence type="ECO:0000313" key="1">
    <source>
        <dbReference type="EMBL" id="AHZ10107.1"/>
    </source>
</evidence>
<proteinExistence type="predicted"/>
<sequence>MAEVKEEVKETKKIKSEAKKPQPLSLVYIDDYLNMAKGTHKVSDAYLAGFKAHMYGSHYMYDINDFEKAFKAYQNS</sequence>
<reference evidence="2" key="1">
    <citation type="submission" date="2014-09" db="EMBL/GenBank/DDBJ databases">
        <authorList>
            <person name="Sauder A.B."/>
            <person name="McKenzie Q.R."/>
            <person name="Temple L.M."/>
            <person name="Alexis B.K."/>
            <person name="Al-Atrache Z."/>
            <person name="Lewis L.O."/>
            <person name="Loesser-Casey K.E."/>
            <person name="Mitchell K.J."/>
        </authorList>
    </citation>
    <scope>NUCLEOTIDE SEQUENCE [LARGE SCALE GENOMIC DNA]</scope>
</reference>
<accession>A0A024B133</accession>